<sequence length="65" mass="7357">MSAALAFEQVHVQFPIGRMAHLQAQWRRGRFVLCGRRPTQEDRAVAAVRADLKAPDLFLTGLRQP</sequence>
<protein>
    <submittedName>
        <fullName evidence="1">Uncharacterized protein</fullName>
    </submittedName>
</protein>
<dbReference type="AlphaFoldDB" id="A0A0D0LAK2"/>
<name>A0A0D0LAK2_VARPD</name>
<accession>A0A0D0LAK2</accession>
<evidence type="ECO:0000313" key="1">
    <source>
        <dbReference type="EMBL" id="KIQ35297.1"/>
    </source>
</evidence>
<dbReference type="EMBL" id="JXQQ01000010">
    <property type="protein sequence ID" value="KIQ35297.1"/>
    <property type="molecule type" value="Genomic_DNA"/>
</dbReference>
<dbReference type="Proteomes" id="UP000032067">
    <property type="component" value="Unassembled WGS sequence"/>
</dbReference>
<comment type="caution">
    <text evidence="1">The sequence shown here is derived from an EMBL/GenBank/DDBJ whole genome shotgun (WGS) entry which is preliminary data.</text>
</comment>
<organism evidence="1 2">
    <name type="scientific">Variovorax paradoxus</name>
    <dbReference type="NCBI Taxonomy" id="34073"/>
    <lineage>
        <taxon>Bacteria</taxon>
        <taxon>Pseudomonadati</taxon>
        <taxon>Pseudomonadota</taxon>
        <taxon>Betaproteobacteria</taxon>
        <taxon>Burkholderiales</taxon>
        <taxon>Comamonadaceae</taxon>
        <taxon>Variovorax</taxon>
    </lineage>
</organism>
<evidence type="ECO:0000313" key="2">
    <source>
        <dbReference type="Proteomes" id="UP000032067"/>
    </source>
</evidence>
<gene>
    <name evidence="1" type="ORF">RT97_05165</name>
</gene>
<proteinExistence type="predicted"/>
<reference evidence="1 2" key="1">
    <citation type="submission" date="2014-12" db="EMBL/GenBank/DDBJ databases">
        <title>16Stimator: statistical estimation of ribosomal gene copy numbers from draft genome assemblies.</title>
        <authorList>
            <person name="Perisin M.A."/>
            <person name="Vetter M."/>
            <person name="Gilbert J.A."/>
            <person name="Bergelson J."/>
        </authorList>
    </citation>
    <scope>NUCLEOTIDE SEQUENCE [LARGE SCALE GENOMIC DNA]</scope>
    <source>
        <strain evidence="1 2">MEDvA23</strain>
    </source>
</reference>